<protein>
    <submittedName>
        <fullName evidence="3">Uncharacterized protein</fullName>
    </submittedName>
</protein>
<evidence type="ECO:0000256" key="1">
    <source>
        <dbReference type="SAM" id="MobiDB-lite"/>
    </source>
</evidence>
<accession>A0ABU8UV14</accession>
<keyword evidence="2" id="KW-0472">Membrane</keyword>
<name>A0ABU8UV14_9ACTN</name>
<dbReference type="EMBL" id="JBBKAK010000001">
    <property type="protein sequence ID" value="MEJ8672748.1"/>
    <property type="molecule type" value="Genomic_DNA"/>
</dbReference>
<evidence type="ECO:0000313" key="3">
    <source>
        <dbReference type="EMBL" id="MEJ8672748.1"/>
    </source>
</evidence>
<keyword evidence="2" id="KW-0812">Transmembrane</keyword>
<keyword evidence="2" id="KW-1133">Transmembrane helix</keyword>
<comment type="caution">
    <text evidence="3">The sequence shown here is derived from an EMBL/GenBank/DDBJ whole genome shotgun (WGS) entry which is preliminary data.</text>
</comment>
<evidence type="ECO:0000256" key="2">
    <source>
        <dbReference type="SAM" id="Phobius"/>
    </source>
</evidence>
<dbReference type="Proteomes" id="UP001376459">
    <property type="component" value="Unassembled WGS sequence"/>
</dbReference>
<sequence>MVLGALLGGAVDRGIWRPLRARGTGLINMFIVTIGLSLLLRHVVLVLYGTRPASYAQYDIQSTIDLGPARHHPTGPHGHPARRAGAARHRRAPAEDADRHGRPGRLRQP</sequence>
<keyword evidence="4" id="KW-1185">Reference proteome</keyword>
<proteinExistence type="predicted"/>
<gene>
    <name evidence="3" type="ORF">WKI71_43605</name>
</gene>
<feature type="region of interest" description="Disordered" evidence="1">
    <location>
        <begin position="66"/>
        <end position="109"/>
    </location>
</feature>
<feature type="transmembrane region" description="Helical" evidence="2">
    <location>
        <begin position="26"/>
        <end position="48"/>
    </location>
</feature>
<organism evidence="3 4">
    <name type="scientific">Streptomyces machairae</name>
    <dbReference type="NCBI Taxonomy" id="3134109"/>
    <lineage>
        <taxon>Bacteria</taxon>
        <taxon>Bacillati</taxon>
        <taxon>Actinomycetota</taxon>
        <taxon>Actinomycetes</taxon>
        <taxon>Kitasatosporales</taxon>
        <taxon>Streptomycetaceae</taxon>
        <taxon>Streptomyces</taxon>
    </lineage>
</organism>
<feature type="compositionally biased region" description="Basic residues" evidence="1">
    <location>
        <begin position="69"/>
        <end position="91"/>
    </location>
</feature>
<feature type="compositionally biased region" description="Basic and acidic residues" evidence="1">
    <location>
        <begin position="92"/>
        <end position="101"/>
    </location>
</feature>
<reference evidence="3 4" key="1">
    <citation type="submission" date="2024-03" db="EMBL/GenBank/DDBJ databases">
        <title>Novel Streptomyces species of biotechnological and ecological value are a feature of Machair soil.</title>
        <authorList>
            <person name="Prole J.R."/>
            <person name="Goodfellow M."/>
            <person name="Allenby N."/>
            <person name="Ward A.C."/>
        </authorList>
    </citation>
    <scope>NUCLEOTIDE SEQUENCE [LARGE SCALE GENOMIC DNA]</scope>
    <source>
        <strain evidence="3 4">MS1.AVA.1</strain>
    </source>
</reference>
<evidence type="ECO:0000313" key="4">
    <source>
        <dbReference type="Proteomes" id="UP001376459"/>
    </source>
</evidence>